<dbReference type="InterPro" id="IPR017850">
    <property type="entry name" value="Alkaline_phosphatase_core_sf"/>
</dbReference>
<dbReference type="InterPro" id="IPR024607">
    <property type="entry name" value="Sulfatase_CS"/>
</dbReference>
<accession>A0A4R7HVA2</accession>
<evidence type="ECO:0000313" key="6">
    <source>
        <dbReference type="Proteomes" id="UP000294558"/>
    </source>
</evidence>
<comment type="similarity">
    <text evidence="1">Belongs to the sulfatase family.</text>
</comment>
<dbReference type="EMBL" id="SOAU01000001">
    <property type="protein sequence ID" value="TDT14901.1"/>
    <property type="molecule type" value="Genomic_DNA"/>
</dbReference>
<dbReference type="SUPFAM" id="SSF53649">
    <property type="entry name" value="Alkaline phosphatase-like"/>
    <property type="match status" value="1"/>
</dbReference>
<proteinExistence type="inferred from homology"/>
<dbReference type="PANTHER" id="PTHR45953">
    <property type="entry name" value="IDURONATE 2-SULFATASE"/>
    <property type="match status" value="1"/>
</dbReference>
<sequence length="512" mass="57500">MLEPEGNTMTTRPNVLIIWTDQQHNEAIGASGRSPVKTPHLDELASTGAMFEQAYCTQPVCSPSRASVLTGMYPHSHGIVHCNDVLDADVPTLAEILRDEGYVGGYVGKWHLGFELRPQRGFDDFWASTEDVYTAHDADVSEGNSKYHEWLVTKGYEPTDVGKFGLPVFSRDTVTKLPEEVSKPAFMAEQTINFLDEHHDEPFVLSVNYLEPHFPFSSPYDGRYDPDDIELPASWYAEMDDTVPQHYRLLREYFATRNPYVDTNDERGWKELIARYLGMCSLIDTYTGKILDHLTATGLADNTIVVFTSDHGDMMGQLRLVCKSVQFERAVRVPLIIRAPGAEPRRITTPTSLVDITPTVLDLVGLPIPEHMEGKSLRPLIEKGDSAPDDATVVIEWHDWDGIARVPQAGSPEPLRLWDLAPNDQPESVGARTIRRGRWKLSLYATGEAELYDLETDPQETRNVVDDDNEDVIDDLLARLRTWQRDTDDDFVISLPSSSGSAVSTQDGDEHR</sequence>
<dbReference type="InterPro" id="IPR000917">
    <property type="entry name" value="Sulfatase_N"/>
</dbReference>
<keyword evidence="6" id="KW-1185">Reference proteome</keyword>
<dbReference type="PROSITE" id="PS00523">
    <property type="entry name" value="SULFATASE_1"/>
    <property type="match status" value="1"/>
</dbReference>
<dbReference type="GO" id="GO:0005737">
    <property type="term" value="C:cytoplasm"/>
    <property type="evidence" value="ECO:0007669"/>
    <property type="project" value="TreeGrafter"/>
</dbReference>
<dbReference type="Proteomes" id="UP000294558">
    <property type="component" value="Unassembled WGS sequence"/>
</dbReference>
<keyword evidence="2" id="KW-0479">Metal-binding</keyword>
<organism evidence="5 6">
    <name type="scientific">Ilumatobacter fluminis</name>
    <dbReference type="NCBI Taxonomy" id="467091"/>
    <lineage>
        <taxon>Bacteria</taxon>
        <taxon>Bacillati</taxon>
        <taxon>Actinomycetota</taxon>
        <taxon>Acidimicrobiia</taxon>
        <taxon>Acidimicrobiales</taxon>
        <taxon>Ilumatobacteraceae</taxon>
        <taxon>Ilumatobacter</taxon>
    </lineage>
</organism>
<reference evidence="5 6" key="1">
    <citation type="submission" date="2019-03" db="EMBL/GenBank/DDBJ databases">
        <title>Sequencing the genomes of 1000 actinobacteria strains.</title>
        <authorList>
            <person name="Klenk H.-P."/>
        </authorList>
    </citation>
    <scope>NUCLEOTIDE SEQUENCE [LARGE SCALE GENOMIC DNA]</scope>
    <source>
        <strain evidence="5 6">DSM 18936</strain>
    </source>
</reference>
<dbReference type="Pfam" id="PF00884">
    <property type="entry name" value="Sulfatase"/>
    <property type="match status" value="1"/>
</dbReference>
<dbReference type="GO" id="GO:0008484">
    <property type="term" value="F:sulfuric ester hydrolase activity"/>
    <property type="evidence" value="ECO:0007669"/>
    <property type="project" value="TreeGrafter"/>
</dbReference>
<evidence type="ECO:0000256" key="1">
    <source>
        <dbReference type="ARBA" id="ARBA00008779"/>
    </source>
</evidence>
<evidence type="ECO:0000256" key="2">
    <source>
        <dbReference type="ARBA" id="ARBA00022723"/>
    </source>
</evidence>
<dbReference type="PANTHER" id="PTHR45953:SF1">
    <property type="entry name" value="IDURONATE 2-SULFATASE"/>
    <property type="match status" value="1"/>
</dbReference>
<name>A0A4R7HVA2_9ACTN</name>
<evidence type="ECO:0000256" key="3">
    <source>
        <dbReference type="ARBA" id="ARBA00022801"/>
    </source>
</evidence>
<dbReference type="GO" id="GO:0046872">
    <property type="term" value="F:metal ion binding"/>
    <property type="evidence" value="ECO:0007669"/>
    <property type="project" value="UniProtKB-KW"/>
</dbReference>
<comment type="caution">
    <text evidence="5">The sequence shown here is derived from an EMBL/GenBank/DDBJ whole genome shotgun (WGS) entry which is preliminary data.</text>
</comment>
<dbReference type="OrthoDB" id="9777306at2"/>
<evidence type="ECO:0000313" key="5">
    <source>
        <dbReference type="EMBL" id="TDT14901.1"/>
    </source>
</evidence>
<evidence type="ECO:0000259" key="4">
    <source>
        <dbReference type="Pfam" id="PF00884"/>
    </source>
</evidence>
<dbReference type="Gene3D" id="3.40.720.10">
    <property type="entry name" value="Alkaline Phosphatase, subunit A"/>
    <property type="match status" value="1"/>
</dbReference>
<keyword evidence="3" id="KW-0378">Hydrolase</keyword>
<protein>
    <submittedName>
        <fullName evidence="5">Arylsulfatase A-like enzyme</fullName>
    </submittedName>
</protein>
<feature type="domain" description="Sulfatase N-terminal" evidence="4">
    <location>
        <begin position="13"/>
        <end position="365"/>
    </location>
</feature>
<dbReference type="AlphaFoldDB" id="A0A4R7HVA2"/>
<gene>
    <name evidence="5" type="ORF">BDK89_0460</name>
</gene>